<keyword evidence="3" id="KW-0813">Transport</keyword>
<evidence type="ECO:0000256" key="4">
    <source>
        <dbReference type="ARBA" id="ARBA00022475"/>
    </source>
</evidence>
<dbReference type="STRING" id="1343740.M271_01410"/>
<evidence type="ECO:0000256" key="8">
    <source>
        <dbReference type="SAM" id="MobiDB-lite"/>
    </source>
</evidence>
<dbReference type="SMART" id="SM00382">
    <property type="entry name" value="AAA"/>
    <property type="match status" value="1"/>
</dbReference>
<dbReference type="NCBIfam" id="TIGR01727">
    <property type="entry name" value="oligo_HPY"/>
    <property type="match status" value="1"/>
</dbReference>
<keyword evidence="6" id="KW-0067">ATP-binding</keyword>
<dbReference type="InterPro" id="IPR050388">
    <property type="entry name" value="ABC_Ni/Peptide_Import"/>
</dbReference>
<dbReference type="FunFam" id="3.40.50.300:FF:000016">
    <property type="entry name" value="Oligopeptide ABC transporter ATP-binding component"/>
    <property type="match status" value="1"/>
</dbReference>
<feature type="compositionally biased region" description="Polar residues" evidence="8">
    <location>
        <begin position="335"/>
        <end position="349"/>
    </location>
</feature>
<evidence type="ECO:0000256" key="2">
    <source>
        <dbReference type="ARBA" id="ARBA00005417"/>
    </source>
</evidence>
<dbReference type="InterPro" id="IPR003593">
    <property type="entry name" value="AAA+_ATPase"/>
</dbReference>
<dbReference type="GO" id="GO:0016887">
    <property type="term" value="F:ATP hydrolysis activity"/>
    <property type="evidence" value="ECO:0007669"/>
    <property type="project" value="InterPro"/>
</dbReference>
<dbReference type="KEGG" id="src:M271_01410"/>
<evidence type="ECO:0000256" key="5">
    <source>
        <dbReference type="ARBA" id="ARBA00022741"/>
    </source>
</evidence>
<protein>
    <recommendedName>
        <fullName evidence="9">ABC transporter domain-containing protein</fullName>
    </recommendedName>
</protein>
<dbReference type="InterPro" id="IPR017871">
    <property type="entry name" value="ABC_transporter-like_CS"/>
</dbReference>
<sequence>MTLSLRPSPPSPDPLTALPAYDADAPALAVDDLRVEFRATRSRRTSTVVDGASFRVTAGQTLAVVGESGSGKSITARTALGILPAGAAVRSGSIRVHGVDLLTLDERRLRTVRGRHVAMVFQDALVALNPVIPVGRQIAEVFQVHGRAGRRAAARHAVDLLDRVRIPDAARRAGHYPHQFSGGMRQRVVIAMALALTPRVLIADEPTTALDVTVQAQILALLRELQDEHRLALVLVSHDLAVVAQSADHVAVMYAGQVVESAPGYELYRRPAHPYTRALLDAVPRRGRKGLPLTTLPGAPPDPARLADGCRFRPRCPLARAQCATPPPVHDVGAQHTSSCHRWQEVTGS</sequence>
<dbReference type="EMBL" id="QYCY01000002">
    <property type="protein sequence ID" value="RLV75998.1"/>
    <property type="molecule type" value="Genomic_DNA"/>
</dbReference>
<keyword evidence="7" id="KW-0472">Membrane</keyword>
<dbReference type="GO" id="GO:0005886">
    <property type="term" value="C:plasma membrane"/>
    <property type="evidence" value="ECO:0007669"/>
    <property type="project" value="UniProtKB-SubCell"/>
</dbReference>
<dbReference type="InterPro" id="IPR003439">
    <property type="entry name" value="ABC_transporter-like_ATP-bd"/>
</dbReference>
<dbReference type="PANTHER" id="PTHR43297:SF2">
    <property type="entry name" value="DIPEPTIDE TRANSPORT ATP-BINDING PROTEIN DPPD"/>
    <property type="match status" value="1"/>
</dbReference>
<evidence type="ECO:0000256" key="1">
    <source>
        <dbReference type="ARBA" id="ARBA00004202"/>
    </source>
</evidence>
<proteinExistence type="inferred from homology"/>
<evidence type="ECO:0000256" key="6">
    <source>
        <dbReference type="ARBA" id="ARBA00022840"/>
    </source>
</evidence>
<evidence type="ECO:0000256" key="3">
    <source>
        <dbReference type="ARBA" id="ARBA00022448"/>
    </source>
</evidence>
<feature type="region of interest" description="Disordered" evidence="8">
    <location>
        <begin position="326"/>
        <end position="349"/>
    </location>
</feature>
<dbReference type="SUPFAM" id="SSF52540">
    <property type="entry name" value="P-loop containing nucleoside triphosphate hydrolases"/>
    <property type="match status" value="1"/>
</dbReference>
<accession>A0A0A0N680</accession>
<keyword evidence="4" id="KW-1003">Cell membrane</keyword>
<organism evidence="10 11">
    <name type="scientific">Streptomyces rapamycinicus (strain ATCC 29253 / DSM 41530 / NRRL 5491 / AYB-994)</name>
    <name type="common">Streptomyces hygroscopicus (strain ATCC 29253)</name>
    <dbReference type="NCBI Taxonomy" id="1343740"/>
    <lineage>
        <taxon>Bacteria</taxon>
        <taxon>Bacillati</taxon>
        <taxon>Actinomycetota</taxon>
        <taxon>Actinomycetes</taxon>
        <taxon>Kitasatosporales</taxon>
        <taxon>Streptomycetaceae</taxon>
        <taxon>Streptomyces</taxon>
        <taxon>Streptomyces violaceusniger group</taxon>
    </lineage>
</organism>
<dbReference type="HOGENOM" id="CLU_000604_1_23_11"/>
<feature type="domain" description="ABC transporter" evidence="9">
    <location>
        <begin position="28"/>
        <end position="280"/>
    </location>
</feature>
<dbReference type="GO" id="GO:0005524">
    <property type="term" value="F:ATP binding"/>
    <property type="evidence" value="ECO:0007669"/>
    <property type="project" value="UniProtKB-KW"/>
</dbReference>
<evidence type="ECO:0000313" key="11">
    <source>
        <dbReference type="Proteomes" id="UP000281594"/>
    </source>
</evidence>
<reference evidence="10 11" key="1">
    <citation type="journal article" date="2018" name="J. Biol. Chem.">
        <title>Discovery of the actinoplanic acid pathway in Streptomyces rapamycinicus reveals a genetically conserved synergism with rapamycin.</title>
        <authorList>
            <person name="Mrak P."/>
            <person name="Krastel P."/>
            <person name="Pivk Lukancic P."/>
            <person name="Tao J."/>
            <person name="Pistorius D."/>
            <person name="Moore C.M."/>
        </authorList>
    </citation>
    <scope>NUCLEOTIDE SEQUENCE [LARGE SCALE GENOMIC DNA]</scope>
    <source>
        <strain evidence="10 11">NRRL 5491</strain>
    </source>
</reference>
<dbReference type="Pfam" id="PF08352">
    <property type="entry name" value="oligo_HPY"/>
    <property type="match status" value="1"/>
</dbReference>
<evidence type="ECO:0000313" key="10">
    <source>
        <dbReference type="EMBL" id="RLV75998.1"/>
    </source>
</evidence>
<evidence type="ECO:0000259" key="9">
    <source>
        <dbReference type="PROSITE" id="PS50893"/>
    </source>
</evidence>
<dbReference type="InterPro" id="IPR027417">
    <property type="entry name" value="P-loop_NTPase"/>
</dbReference>
<dbReference type="RefSeq" id="WP_020865315.1">
    <property type="nucleotide sequence ID" value="NC_022785.1"/>
</dbReference>
<keyword evidence="5" id="KW-0547">Nucleotide-binding</keyword>
<dbReference type="PANTHER" id="PTHR43297">
    <property type="entry name" value="OLIGOPEPTIDE TRANSPORT ATP-BINDING PROTEIN APPD"/>
    <property type="match status" value="1"/>
</dbReference>
<evidence type="ECO:0000256" key="7">
    <source>
        <dbReference type="ARBA" id="ARBA00023136"/>
    </source>
</evidence>
<dbReference type="eggNOG" id="COG0444">
    <property type="taxonomic scope" value="Bacteria"/>
</dbReference>
<dbReference type="AlphaFoldDB" id="A0A0A0N680"/>
<dbReference type="PROSITE" id="PS00211">
    <property type="entry name" value="ABC_TRANSPORTER_1"/>
    <property type="match status" value="1"/>
</dbReference>
<gene>
    <name evidence="10" type="ORF">D3C57_142270</name>
</gene>
<dbReference type="Proteomes" id="UP000281594">
    <property type="component" value="Unassembled WGS sequence"/>
</dbReference>
<comment type="caution">
    <text evidence="10">The sequence shown here is derived from an EMBL/GenBank/DDBJ whole genome shotgun (WGS) entry which is preliminary data.</text>
</comment>
<dbReference type="GO" id="GO:0015833">
    <property type="term" value="P:peptide transport"/>
    <property type="evidence" value="ECO:0007669"/>
    <property type="project" value="InterPro"/>
</dbReference>
<dbReference type="PROSITE" id="PS50893">
    <property type="entry name" value="ABC_TRANSPORTER_2"/>
    <property type="match status" value="1"/>
</dbReference>
<comment type="subcellular location">
    <subcellularLocation>
        <location evidence="1">Cell membrane</location>
        <topology evidence="1">Peripheral membrane protein</topology>
    </subcellularLocation>
</comment>
<comment type="similarity">
    <text evidence="2">Belongs to the ABC transporter superfamily.</text>
</comment>
<dbReference type="Pfam" id="PF00005">
    <property type="entry name" value="ABC_tran"/>
    <property type="match status" value="1"/>
</dbReference>
<dbReference type="InterPro" id="IPR013563">
    <property type="entry name" value="Oligopep_ABC_C"/>
</dbReference>
<dbReference type="Gene3D" id="3.40.50.300">
    <property type="entry name" value="P-loop containing nucleotide triphosphate hydrolases"/>
    <property type="match status" value="1"/>
</dbReference>
<name>A0A0A0N680_STRRN</name>
<dbReference type="CDD" id="cd03257">
    <property type="entry name" value="ABC_NikE_OppD_transporters"/>
    <property type="match status" value="1"/>
</dbReference>